<keyword evidence="4" id="KW-0378">Hydrolase</keyword>
<evidence type="ECO:0000256" key="2">
    <source>
        <dbReference type="ARBA" id="ARBA00022759"/>
    </source>
</evidence>
<keyword evidence="6" id="KW-0234">DNA repair</keyword>
<feature type="domain" description="ERCC4" evidence="7">
    <location>
        <begin position="4"/>
        <end position="84"/>
    </location>
</feature>
<protein>
    <submittedName>
        <fullName evidence="8">ERCC4-type nuclease (FANCM)</fullName>
    </submittedName>
</protein>
<gene>
    <name evidence="8" type="primary">FANCM</name>
</gene>
<dbReference type="GO" id="GO:0003684">
    <property type="term" value="F:damaged DNA binding"/>
    <property type="evidence" value="ECO:0007669"/>
    <property type="project" value="TreeGrafter"/>
</dbReference>
<keyword evidence="5" id="KW-0238">DNA-binding</keyword>
<dbReference type="SUPFAM" id="SSF52980">
    <property type="entry name" value="Restriction endonuclease-like"/>
    <property type="match status" value="1"/>
</dbReference>
<dbReference type="GO" id="GO:0000014">
    <property type="term" value="F:single-stranded DNA endodeoxyribonuclease activity"/>
    <property type="evidence" value="ECO:0007669"/>
    <property type="project" value="TreeGrafter"/>
</dbReference>
<dbReference type="Gene3D" id="3.40.50.10130">
    <property type="match status" value="1"/>
</dbReference>
<dbReference type="PANTHER" id="PTHR10150">
    <property type="entry name" value="DNA REPAIR ENDONUCLEASE XPF"/>
    <property type="match status" value="1"/>
</dbReference>
<keyword evidence="2" id="KW-0255">Endonuclease</keyword>
<evidence type="ECO:0000256" key="4">
    <source>
        <dbReference type="ARBA" id="ARBA00022801"/>
    </source>
</evidence>
<evidence type="ECO:0000256" key="5">
    <source>
        <dbReference type="ARBA" id="ARBA00023125"/>
    </source>
</evidence>
<keyword evidence="3" id="KW-0227">DNA damage</keyword>
<dbReference type="InterPro" id="IPR011335">
    <property type="entry name" value="Restrct_endonuc-II-like"/>
</dbReference>
<name>A0A075H4N7_9EURY</name>
<evidence type="ECO:0000256" key="6">
    <source>
        <dbReference type="ARBA" id="ARBA00023204"/>
    </source>
</evidence>
<accession>A0A075H4N7</accession>
<dbReference type="GO" id="GO:0000724">
    <property type="term" value="P:double-strand break repair via homologous recombination"/>
    <property type="evidence" value="ECO:0007669"/>
    <property type="project" value="TreeGrafter"/>
</dbReference>
<dbReference type="AlphaFoldDB" id="A0A075H4N7"/>
<dbReference type="InterPro" id="IPR010994">
    <property type="entry name" value="RuvA_2-like"/>
</dbReference>
<dbReference type="InterPro" id="IPR006166">
    <property type="entry name" value="ERCC4_domain"/>
</dbReference>
<evidence type="ECO:0000313" key="8">
    <source>
        <dbReference type="EMBL" id="AIF09437.1"/>
    </source>
</evidence>
<dbReference type="GO" id="GO:1901255">
    <property type="term" value="P:nucleotide-excision repair involved in interstrand cross-link repair"/>
    <property type="evidence" value="ECO:0007669"/>
    <property type="project" value="TreeGrafter"/>
</dbReference>
<dbReference type="CDD" id="cd20075">
    <property type="entry name" value="XPF_nuclease_XPF_arch"/>
    <property type="match status" value="1"/>
</dbReference>
<dbReference type="Gene3D" id="1.10.150.20">
    <property type="entry name" value="5' to 3' exonuclease, C-terminal subdomain"/>
    <property type="match status" value="1"/>
</dbReference>
<evidence type="ECO:0000259" key="7">
    <source>
        <dbReference type="SMART" id="SM00891"/>
    </source>
</evidence>
<dbReference type="PANTHER" id="PTHR10150:SF0">
    <property type="entry name" value="DNA REPAIR ENDONUCLEASE XPF"/>
    <property type="match status" value="1"/>
</dbReference>
<evidence type="ECO:0000256" key="3">
    <source>
        <dbReference type="ARBA" id="ARBA00022763"/>
    </source>
</evidence>
<dbReference type="EMBL" id="KF900863">
    <property type="protein sequence ID" value="AIF09437.1"/>
    <property type="molecule type" value="Genomic_DNA"/>
</dbReference>
<organism evidence="8">
    <name type="scientific">uncultured marine group II/III euryarchaeote KM3_37_C11</name>
    <dbReference type="NCBI Taxonomy" id="1456442"/>
    <lineage>
        <taxon>Archaea</taxon>
        <taxon>Methanobacteriati</taxon>
        <taxon>Methanobacteriota</taxon>
        <taxon>environmental samples</taxon>
    </lineage>
</organism>
<dbReference type="Pfam" id="PF14520">
    <property type="entry name" value="HHH_5"/>
    <property type="match status" value="1"/>
</dbReference>
<proteinExistence type="predicted"/>
<dbReference type="SUPFAM" id="SSF47781">
    <property type="entry name" value="RuvA domain 2-like"/>
    <property type="match status" value="1"/>
</dbReference>
<sequence length="216" mass="24938">MDLKIIVDHRENKGQLPRYLYEKDIQIETKALEVGDFILSDECVVELKKVPDFVNSLVDGRLFTQAKELRENFQKPLYIIEGDMRDIFEIRNVHPNAIRAAMISLTLDYQIPFLFSHDTEETVNLLISLAKREQLDNNKEISLRGSKRTWSVEEQQQFLVEGLPLVGPKLAKSLLKEFKSPITLLNAAEEDLRKIDKLGPKKAKLIRELLDVEGEH</sequence>
<dbReference type="SMART" id="SM00891">
    <property type="entry name" value="ERCC4"/>
    <property type="match status" value="1"/>
</dbReference>
<dbReference type="GO" id="GO:0003697">
    <property type="term" value="F:single-stranded DNA binding"/>
    <property type="evidence" value="ECO:0007669"/>
    <property type="project" value="TreeGrafter"/>
</dbReference>
<dbReference type="Pfam" id="PF02732">
    <property type="entry name" value="ERCC4"/>
    <property type="match status" value="1"/>
</dbReference>
<reference evidence="8" key="1">
    <citation type="journal article" date="2014" name="Genome Biol. Evol.">
        <title>Pangenome evidence for extensive interdomain horizontal transfer affecting lineage core and shell genes in uncultured planktonic thaumarchaeota and euryarchaeota.</title>
        <authorList>
            <person name="Deschamps P."/>
            <person name="Zivanovic Y."/>
            <person name="Moreira D."/>
            <person name="Rodriguez-Valera F."/>
            <person name="Lopez-Garcia P."/>
        </authorList>
    </citation>
    <scope>NUCLEOTIDE SEQUENCE</scope>
</reference>
<keyword evidence="1" id="KW-0540">Nuclease</keyword>
<evidence type="ECO:0000256" key="1">
    <source>
        <dbReference type="ARBA" id="ARBA00022722"/>
    </source>
</evidence>